<name>A0AAV6H700_9TELE</name>
<evidence type="ECO:0000313" key="5">
    <source>
        <dbReference type="EMBL" id="KAG5282945.1"/>
    </source>
</evidence>
<dbReference type="Gene3D" id="2.60.40.10">
    <property type="entry name" value="Immunoglobulins"/>
    <property type="match status" value="1"/>
</dbReference>
<dbReference type="PANTHER" id="PTHR16675:SF193">
    <property type="entry name" value="LOC571647 PROTEIN-RELATED"/>
    <property type="match status" value="1"/>
</dbReference>
<dbReference type="InterPro" id="IPR037055">
    <property type="entry name" value="MHC_I-like_Ag-recog_sf"/>
</dbReference>
<dbReference type="AlphaFoldDB" id="A0AAV6H700"/>
<protein>
    <submittedName>
        <fullName evidence="5">Uncharacterized protein</fullName>
    </submittedName>
</protein>
<dbReference type="Pfam" id="PF00129">
    <property type="entry name" value="MHC_I"/>
    <property type="match status" value="1"/>
</dbReference>
<gene>
    <name evidence="5" type="ORF">AALO_G00036500</name>
</gene>
<feature type="transmembrane region" description="Helical" evidence="2">
    <location>
        <begin position="283"/>
        <end position="307"/>
    </location>
</feature>
<sequence length="326" mass="36388">MDVDTLEVQYTVHHGPGGKLQFQQTTLFNGHVIFACSSPTLRDQPRQHWVTNAFTQEGLEERHEQCKHQCYEHFASFEKIKQTITVSADILQRHRGCIINSSGKSSFDKWGVNGEDFLTFDPNALKWTAQSDVGNPLATEWDGEYHMNNAYKDFGNILHSVLLMLKMKLPARPSDDAHTGMELHIFGEPILGRTVSYLQCHVTGISLSGVSIQLTKDGVHLDHGVYQTGPLPNGDGTVQNRILVKTTIDSSKTYRCEVHSENFNKSVLFDDPSPHQCTVIGTVVHVIVTVTCSMMFLGLIIGCHVLVKERKDRKTAVPEAEAARCS</sequence>
<feature type="domain" description="Immunoglobulin C1-set" evidence="4">
    <location>
        <begin position="197"/>
        <end position="261"/>
    </location>
</feature>
<dbReference type="Gene3D" id="3.30.500.10">
    <property type="entry name" value="MHC class I-like antigen recognition-like"/>
    <property type="match status" value="1"/>
</dbReference>
<dbReference type="InterPro" id="IPR003597">
    <property type="entry name" value="Ig_C1-set"/>
</dbReference>
<keyword evidence="1" id="KW-0325">Glycoprotein</keyword>
<dbReference type="EMBL" id="JADWDJ010000003">
    <property type="protein sequence ID" value="KAG5282945.1"/>
    <property type="molecule type" value="Genomic_DNA"/>
</dbReference>
<evidence type="ECO:0000256" key="2">
    <source>
        <dbReference type="SAM" id="Phobius"/>
    </source>
</evidence>
<evidence type="ECO:0000259" key="3">
    <source>
        <dbReference type="Pfam" id="PF00129"/>
    </source>
</evidence>
<accession>A0AAV6H700</accession>
<proteinExistence type="predicted"/>
<reference evidence="5" key="1">
    <citation type="submission" date="2020-10" db="EMBL/GenBank/DDBJ databases">
        <title>Chromosome-scale genome assembly of the Allis shad, Alosa alosa.</title>
        <authorList>
            <person name="Margot Z."/>
            <person name="Christophe K."/>
            <person name="Cabau C."/>
            <person name="Louis A."/>
            <person name="Berthelot C."/>
            <person name="Parey E."/>
            <person name="Roest Crollius H."/>
            <person name="Montfort J."/>
            <person name="Robinson-Rechavi M."/>
            <person name="Bucao C."/>
            <person name="Bouchez O."/>
            <person name="Gislard M."/>
            <person name="Lluch J."/>
            <person name="Milhes M."/>
            <person name="Lampietro C."/>
            <person name="Lopez Roques C."/>
            <person name="Donnadieu C."/>
            <person name="Braasch I."/>
            <person name="Desvignes T."/>
            <person name="Postlethwait J."/>
            <person name="Bobe J."/>
            <person name="Guiguen Y."/>
        </authorList>
    </citation>
    <scope>NUCLEOTIDE SEQUENCE</scope>
    <source>
        <strain evidence="5">M-15738</strain>
        <tissue evidence="5">Blood</tissue>
    </source>
</reference>
<keyword evidence="6" id="KW-1185">Reference proteome</keyword>
<organism evidence="5 6">
    <name type="scientific">Alosa alosa</name>
    <name type="common">allis shad</name>
    <dbReference type="NCBI Taxonomy" id="278164"/>
    <lineage>
        <taxon>Eukaryota</taxon>
        <taxon>Metazoa</taxon>
        <taxon>Chordata</taxon>
        <taxon>Craniata</taxon>
        <taxon>Vertebrata</taxon>
        <taxon>Euteleostomi</taxon>
        <taxon>Actinopterygii</taxon>
        <taxon>Neopterygii</taxon>
        <taxon>Teleostei</taxon>
        <taxon>Clupei</taxon>
        <taxon>Clupeiformes</taxon>
        <taxon>Clupeoidei</taxon>
        <taxon>Clupeidae</taxon>
        <taxon>Alosa</taxon>
    </lineage>
</organism>
<evidence type="ECO:0000259" key="4">
    <source>
        <dbReference type="Pfam" id="PF07654"/>
    </source>
</evidence>
<dbReference type="InterPro" id="IPR011162">
    <property type="entry name" value="MHC_I/II-like_Ag-recog"/>
</dbReference>
<keyword evidence="2" id="KW-0812">Transmembrane</keyword>
<evidence type="ECO:0000313" key="6">
    <source>
        <dbReference type="Proteomes" id="UP000823561"/>
    </source>
</evidence>
<dbReference type="InterPro" id="IPR050208">
    <property type="entry name" value="MHC_class-I_related"/>
</dbReference>
<dbReference type="SUPFAM" id="SSF48726">
    <property type="entry name" value="Immunoglobulin"/>
    <property type="match status" value="1"/>
</dbReference>
<dbReference type="SUPFAM" id="SSF54452">
    <property type="entry name" value="MHC antigen-recognition domain"/>
    <property type="match status" value="1"/>
</dbReference>
<keyword evidence="2" id="KW-0472">Membrane</keyword>
<evidence type="ECO:0000256" key="1">
    <source>
        <dbReference type="ARBA" id="ARBA00023180"/>
    </source>
</evidence>
<dbReference type="Proteomes" id="UP000823561">
    <property type="component" value="Chromosome 3"/>
</dbReference>
<dbReference type="GO" id="GO:0006955">
    <property type="term" value="P:immune response"/>
    <property type="evidence" value="ECO:0007669"/>
    <property type="project" value="TreeGrafter"/>
</dbReference>
<dbReference type="Pfam" id="PF07654">
    <property type="entry name" value="C1-set"/>
    <property type="match status" value="1"/>
</dbReference>
<dbReference type="InterPro" id="IPR013783">
    <property type="entry name" value="Ig-like_fold"/>
</dbReference>
<dbReference type="InterPro" id="IPR036179">
    <property type="entry name" value="Ig-like_dom_sf"/>
</dbReference>
<feature type="domain" description="MHC class I-like antigen recognition-like" evidence="3">
    <location>
        <begin position="32"/>
        <end position="145"/>
    </location>
</feature>
<dbReference type="GO" id="GO:0005615">
    <property type="term" value="C:extracellular space"/>
    <property type="evidence" value="ECO:0007669"/>
    <property type="project" value="TreeGrafter"/>
</dbReference>
<dbReference type="InterPro" id="IPR011161">
    <property type="entry name" value="MHC_I-like_Ag-recog"/>
</dbReference>
<dbReference type="GO" id="GO:0009897">
    <property type="term" value="C:external side of plasma membrane"/>
    <property type="evidence" value="ECO:0007669"/>
    <property type="project" value="TreeGrafter"/>
</dbReference>
<keyword evidence="2" id="KW-1133">Transmembrane helix</keyword>
<comment type="caution">
    <text evidence="5">The sequence shown here is derived from an EMBL/GenBank/DDBJ whole genome shotgun (WGS) entry which is preliminary data.</text>
</comment>
<dbReference type="PANTHER" id="PTHR16675">
    <property type="entry name" value="MHC CLASS I-RELATED"/>
    <property type="match status" value="1"/>
</dbReference>